<comment type="function">
    <text evidence="12">Represses a number of genes involved in the response to DNA damage (SOS response), including recA and lexA. In the presence of single-stranded DNA, RecA interacts with LexA causing an autocatalytic cleavage which disrupts the DNA-binding part of LexA, leading to derepression of the SOS regulon and eventually DNA repair.</text>
</comment>
<feature type="site" description="Cleavage; by autolysis" evidence="12">
    <location>
        <begin position="85"/>
        <end position="86"/>
    </location>
</feature>
<dbReference type="InterPro" id="IPR036286">
    <property type="entry name" value="LexA/Signal_pep-like_sf"/>
</dbReference>
<keyword evidence="9 12" id="KW-0804">Transcription</keyword>
<feature type="DNA-binding region" description="H-T-H motif" evidence="12">
    <location>
        <begin position="26"/>
        <end position="46"/>
    </location>
</feature>
<dbReference type="PANTHER" id="PTHR33516">
    <property type="entry name" value="LEXA REPRESSOR"/>
    <property type="match status" value="1"/>
</dbReference>
<dbReference type="GO" id="GO:0003677">
    <property type="term" value="F:DNA binding"/>
    <property type="evidence" value="ECO:0007669"/>
    <property type="project" value="UniProtKB-UniRule"/>
</dbReference>
<keyword evidence="5 12" id="KW-0378">Hydrolase</keyword>
<evidence type="ECO:0000256" key="6">
    <source>
        <dbReference type="ARBA" id="ARBA00022813"/>
    </source>
</evidence>
<comment type="subunit">
    <text evidence="12">Homodimer.</text>
</comment>
<keyword evidence="2 12" id="KW-0678">Repressor</keyword>
<evidence type="ECO:0000256" key="4">
    <source>
        <dbReference type="ARBA" id="ARBA00022763"/>
    </source>
</evidence>
<dbReference type="Gene3D" id="1.10.10.10">
    <property type="entry name" value="Winged helix-like DNA-binding domain superfamily/Winged helix DNA-binding domain"/>
    <property type="match status" value="1"/>
</dbReference>
<comment type="caution">
    <text evidence="16">The sequence shown here is derived from an EMBL/GenBank/DDBJ whole genome shotgun (WGS) entry which is preliminary data.</text>
</comment>
<keyword evidence="8 12" id="KW-0238">DNA-binding</keyword>
<evidence type="ECO:0000256" key="7">
    <source>
        <dbReference type="ARBA" id="ARBA00023015"/>
    </source>
</evidence>
<dbReference type="InterPro" id="IPR036390">
    <property type="entry name" value="WH_DNA-bd_sf"/>
</dbReference>
<dbReference type="CDD" id="cd06529">
    <property type="entry name" value="S24_LexA-like"/>
    <property type="match status" value="1"/>
</dbReference>
<comment type="catalytic activity">
    <reaction evidence="12">
        <text>Hydrolysis of Ala-|-Gly bond in repressor LexA.</text>
        <dbReference type="EC" id="3.4.21.88"/>
    </reaction>
</comment>
<evidence type="ECO:0000256" key="2">
    <source>
        <dbReference type="ARBA" id="ARBA00022491"/>
    </source>
</evidence>
<dbReference type="HAMAP" id="MF_00015">
    <property type="entry name" value="LexA"/>
    <property type="match status" value="1"/>
</dbReference>
<dbReference type="Proteomes" id="UP000254771">
    <property type="component" value="Unassembled WGS sequence"/>
</dbReference>
<evidence type="ECO:0000256" key="13">
    <source>
        <dbReference type="RuleBase" id="RU003991"/>
    </source>
</evidence>
<dbReference type="GO" id="GO:0045892">
    <property type="term" value="P:negative regulation of DNA-templated transcription"/>
    <property type="evidence" value="ECO:0007669"/>
    <property type="project" value="UniProtKB-UniRule"/>
</dbReference>
<evidence type="ECO:0000256" key="3">
    <source>
        <dbReference type="ARBA" id="ARBA00022705"/>
    </source>
</evidence>
<keyword evidence="6 12" id="KW-0068">Autocatalytic cleavage</keyword>
<feature type="domain" description="LexA repressor DNA-binding" evidence="15">
    <location>
        <begin position="3"/>
        <end position="63"/>
    </location>
</feature>
<dbReference type="SUPFAM" id="SSF51306">
    <property type="entry name" value="LexA/Signal peptidase"/>
    <property type="match status" value="1"/>
</dbReference>
<keyword evidence="7 12" id="KW-0805">Transcription regulation</keyword>
<keyword evidence="4 12" id="KW-0227">DNA damage</keyword>
<evidence type="ECO:0000256" key="11">
    <source>
        <dbReference type="ARBA" id="ARBA00023236"/>
    </source>
</evidence>
<dbReference type="GO" id="GO:0006260">
    <property type="term" value="P:DNA replication"/>
    <property type="evidence" value="ECO:0007669"/>
    <property type="project" value="UniProtKB-UniRule"/>
</dbReference>
<feature type="active site" description="For autocatalytic cleavage activity" evidence="12">
    <location>
        <position position="156"/>
    </location>
</feature>
<dbReference type="NCBIfam" id="TIGR00498">
    <property type="entry name" value="lexA"/>
    <property type="match status" value="1"/>
</dbReference>
<keyword evidence="3 12" id="KW-0235">DNA replication</keyword>
<feature type="active site" description="For autocatalytic cleavage activity" evidence="12">
    <location>
        <position position="118"/>
    </location>
</feature>
<dbReference type="InterPro" id="IPR039418">
    <property type="entry name" value="LexA-like"/>
</dbReference>
<evidence type="ECO:0000256" key="9">
    <source>
        <dbReference type="ARBA" id="ARBA00023163"/>
    </source>
</evidence>
<dbReference type="AlphaFoldDB" id="A0A370DJ76"/>
<proteinExistence type="inferred from homology"/>
<dbReference type="InterPro" id="IPR015927">
    <property type="entry name" value="Peptidase_S24_S26A/B/C"/>
</dbReference>
<dbReference type="Pfam" id="PF00717">
    <property type="entry name" value="Peptidase_S24"/>
    <property type="match status" value="1"/>
</dbReference>
<dbReference type="PRINTS" id="PR00726">
    <property type="entry name" value="LEXASERPTASE"/>
</dbReference>
<gene>
    <name evidence="12" type="primary">lexA</name>
    <name evidence="16" type="ORF">DIZ78_12515</name>
</gene>
<dbReference type="InterPro" id="IPR050077">
    <property type="entry name" value="LexA_repressor"/>
</dbReference>
<protein>
    <recommendedName>
        <fullName evidence="12">LexA repressor</fullName>
        <ecNumber evidence="12">3.4.21.88</ecNumber>
    </recommendedName>
</protein>
<dbReference type="Pfam" id="PF01726">
    <property type="entry name" value="LexA_DNA_bind"/>
    <property type="match status" value="1"/>
</dbReference>
<evidence type="ECO:0000259" key="15">
    <source>
        <dbReference type="Pfam" id="PF01726"/>
    </source>
</evidence>
<evidence type="ECO:0000256" key="5">
    <source>
        <dbReference type="ARBA" id="ARBA00022801"/>
    </source>
</evidence>
<accession>A0A370DJ76</accession>
<dbReference type="PANTHER" id="PTHR33516:SF2">
    <property type="entry name" value="LEXA REPRESSOR-RELATED"/>
    <property type="match status" value="1"/>
</dbReference>
<evidence type="ECO:0000256" key="12">
    <source>
        <dbReference type="HAMAP-Rule" id="MF_00015"/>
    </source>
</evidence>
<feature type="domain" description="Peptidase S24/S26A/S26B/S26C" evidence="14">
    <location>
        <begin position="78"/>
        <end position="192"/>
    </location>
</feature>
<dbReference type="InterPro" id="IPR006199">
    <property type="entry name" value="LexA_DNA-bd_dom"/>
</dbReference>
<keyword evidence="10 12" id="KW-0234">DNA repair</keyword>
<evidence type="ECO:0000259" key="14">
    <source>
        <dbReference type="Pfam" id="PF00717"/>
    </source>
</evidence>
<dbReference type="InterPro" id="IPR006197">
    <property type="entry name" value="Peptidase_S24_LexA"/>
</dbReference>
<dbReference type="GO" id="GO:0006281">
    <property type="term" value="P:DNA repair"/>
    <property type="evidence" value="ECO:0007669"/>
    <property type="project" value="UniProtKB-UniRule"/>
</dbReference>
<evidence type="ECO:0000256" key="1">
    <source>
        <dbReference type="ARBA" id="ARBA00007484"/>
    </source>
</evidence>
<evidence type="ECO:0000313" key="17">
    <source>
        <dbReference type="Proteomes" id="UP000254771"/>
    </source>
</evidence>
<dbReference type="InterPro" id="IPR006200">
    <property type="entry name" value="LexA"/>
</dbReference>
<dbReference type="GO" id="GO:0004252">
    <property type="term" value="F:serine-type endopeptidase activity"/>
    <property type="evidence" value="ECO:0007669"/>
    <property type="project" value="UniProtKB-UniRule"/>
</dbReference>
<dbReference type="EMBL" id="QFXE01000015">
    <property type="protein sequence ID" value="RDH84357.1"/>
    <property type="molecule type" value="Genomic_DNA"/>
</dbReference>
<dbReference type="SUPFAM" id="SSF46785">
    <property type="entry name" value="Winged helix' DNA-binding domain"/>
    <property type="match status" value="1"/>
</dbReference>
<dbReference type="EC" id="3.4.21.88" evidence="12"/>
<comment type="similarity">
    <text evidence="1 12 13">Belongs to the peptidase S24 family.</text>
</comment>
<name>A0A370DJ76_9GAMM</name>
<evidence type="ECO:0000313" key="16">
    <source>
        <dbReference type="EMBL" id="RDH84357.1"/>
    </source>
</evidence>
<keyword evidence="11 12" id="KW-0742">SOS response</keyword>
<organism evidence="16 17">
    <name type="scientific">endosymbiont of Escarpia spicata</name>
    <dbReference type="NCBI Taxonomy" id="2200908"/>
    <lineage>
        <taxon>Bacteria</taxon>
        <taxon>Pseudomonadati</taxon>
        <taxon>Pseudomonadota</taxon>
        <taxon>Gammaproteobacteria</taxon>
        <taxon>sulfur-oxidizing symbionts</taxon>
    </lineage>
</organism>
<evidence type="ECO:0000256" key="10">
    <source>
        <dbReference type="ARBA" id="ARBA00023204"/>
    </source>
</evidence>
<dbReference type="InterPro" id="IPR036388">
    <property type="entry name" value="WH-like_DNA-bd_sf"/>
</dbReference>
<dbReference type="GO" id="GO:0006508">
    <property type="term" value="P:proteolysis"/>
    <property type="evidence" value="ECO:0007669"/>
    <property type="project" value="InterPro"/>
</dbReference>
<dbReference type="Gene3D" id="2.10.109.10">
    <property type="entry name" value="Umud Fragment, subunit A"/>
    <property type="match status" value="1"/>
</dbReference>
<sequence length="201" mass="21903">MLSKSYLKALSFIREFIVHEGYAPTLSEIALGIGIRSKGVVHRYVQALAQEGVIELHAGRKRGITLPEPNKERDMTLPLAGRIAAGRPIEAMEDQVRVDLAAFFIGPGRFALQVCGDSMEEAGILDGDMVVVAQQEHAADGDIVVALIDNEEATLKYLRRNPHGDISLIPANSAMAPMVYAAERVRIQGVVVGQLRTYGKR</sequence>
<dbReference type="GO" id="GO:0009432">
    <property type="term" value="P:SOS response"/>
    <property type="evidence" value="ECO:0007669"/>
    <property type="project" value="UniProtKB-UniRule"/>
</dbReference>
<keyword evidence="17" id="KW-1185">Reference proteome</keyword>
<evidence type="ECO:0000256" key="8">
    <source>
        <dbReference type="ARBA" id="ARBA00023125"/>
    </source>
</evidence>
<reference evidence="16 17" key="1">
    <citation type="journal article" date="2018" name="ISME J.">
        <title>Endosymbiont genomes yield clues of tubeworm success.</title>
        <authorList>
            <person name="Li Y."/>
            <person name="Liles M.R."/>
            <person name="Halanych K.M."/>
        </authorList>
    </citation>
    <scope>NUCLEOTIDE SEQUENCE [LARGE SCALE GENOMIC DNA]</scope>
    <source>
        <strain evidence="16">A1462</strain>
    </source>
</reference>